<feature type="transmembrane region" description="Helical" evidence="1">
    <location>
        <begin position="38"/>
        <end position="59"/>
    </location>
</feature>
<proteinExistence type="predicted"/>
<dbReference type="Proteomes" id="UP000178114">
    <property type="component" value="Unassembled WGS sequence"/>
</dbReference>
<feature type="transmembrane region" description="Helical" evidence="1">
    <location>
        <begin position="91"/>
        <end position="110"/>
    </location>
</feature>
<comment type="caution">
    <text evidence="2">The sequence shown here is derived from an EMBL/GenBank/DDBJ whole genome shotgun (WGS) entry which is preliminary data.</text>
</comment>
<evidence type="ECO:0000313" key="3">
    <source>
        <dbReference type="Proteomes" id="UP000178114"/>
    </source>
</evidence>
<organism evidence="2 3">
    <name type="scientific">Candidatus Giovannonibacteria bacterium RIFCSPLOWO2_01_FULL_45_34</name>
    <dbReference type="NCBI Taxonomy" id="1798351"/>
    <lineage>
        <taxon>Bacteria</taxon>
        <taxon>Candidatus Giovannoniibacteriota</taxon>
    </lineage>
</organism>
<keyword evidence="1" id="KW-0472">Membrane</keyword>
<dbReference type="AlphaFoldDB" id="A0A1F5WY84"/>
<accession>A0A1F5WY84</accession>
<evidence type="ECO:0000256" key="1">
    <source>
        <dbReference type="SAM" id="Phobius"/>
    </source>
</evidence>
<feature type="transmembrane region" description="Helical" evidence="1">
    <location>
        <begin position="66"/>
        <end position="85"/>
    </location>
</feature>
<name>A0A1F5WY84_9BACT</name>
<keyword evidence="1" id="KW-1133">Transmembrane helix</keyword>
<keyword evidence="1" id="KW-0812">Transmembrane</keyword>
<evidence type="ECO:0000313" key="2">
    <source>
        <dbReference type="EMBL" id="OGF80604.1"/>
    </source>
</evidence>
<protein>
    <submittedName>
        <fullName evidence="2">Uncharacterized protein</fullName>
    </submittedName>
</protein>
<dbReference type="EMBL" id="MFID01000032">
    <property type="protein sequence ID" value="OGF80604.1"/>
    <property type="molecule type" value="Genomic_DNA"/>
</dbReference>
<dbReference type="STRING" id="1798351.A2930_02885"/>
<gene>
    <name evidence="2" type="ORF">A2930_02885</name>
</gene>
<sequence length="118" mass="13490">MDRDLDYKKTVVLAVLWWLIMFGAVSLVLPWYSQFAWMKVSAAVFAGVLALVLSSYIPLYGYSNALLFGMIFVVVGIALDALVTYRFNSEIFTYWQMWLGYALVLVAPLLRIMKAYAR</sequence>
<feature type="transmembrane region" description="Helical" evidence="1">
    <location>
        <begin position="12"/>
        <end position="32"/>
    </location>
</feature>
<reference evidence="2 3" key="1">
    <citation type="journal article" date="2016" name="Nat. Commun.">
        <title>Thousands of microbial genomes shed light on interconnected biogeochemical processes in an aquifer system.</title>
        <authorList>
            <person name="Anantharaman K."/>
            <person name="Brown C.T."/>
            <person name="Hug L.A."/>
            <person name="Sharon I."/>
            <person name="Castelle C.J."/>
            <person name="Probst A.J."/>
            <person name="Thomas B.C."/>
            <person name="Singh A."/>
            <person name="Wilkins M.J."/>
            <person name="Karaoz U."/>
            <person name="Brodie E.L."/>
            <person name="Williams K.H."/>
            <person name="Hubbard S.S."/>
            <person name="Banfield J.F."/>
        </authorList>
    </citation>
    <scope>NUCLEOTIDE SEQUENCE [LARGE SCALE GENOMIC DNA]</scope>
</reference>